<protein>
    <submittedName>
        <fullName evidence="15">TonB-dependent siderophore receptor</fullName>
    </submittedName>
</protein>
<dbReference type="InterPro" id="IPR036942">
    <property type="entry name" value="Beta-barrel_TonB_sf"/>
</dbReference>
<comment type="subcellular location">
    <subcellularLocation>
        <location evidence="1 9">Cell outer membrane</location>
        <topology evidence="1 9">Multi-pass membrane protein</topology>
    </subcellularLocation>
</comment>
<feature type="chain" id="PRO_5012467650" evidence="12">
    <location>
        <begin position="28"/>
        <end position="738"/>
    </location>
</feature>
<dbReference type="InterPro" id="IPR010917">
    <property type="entry name" value="TonB_rcpt_CS"/>
</dbReference>
<evidence type="ECO:0000256" key="1">
    <source>
        <dbReference type="ARBA" id="ARBA00004571"/>
    </source>
</evidence>
<dbReference type="InterPro" id="IPR037066">
    <property type="entry name" value="Plug_dom_sf"/>
</dbReference>
<feature type="short sequence motif" description="TonB C-terminal box" evidence="10">
    <location>
        <begin position="721"/>
        <end position="738"/>
    </location>
</feature>
<dbReference type="Gene3D" id="2.40.170.20">
    <property type="entry name" value="TonB-dependent receptor, beta-barrel domain"/>
    <property type="match status" value="1"/>
</dbReference>
<evidence type="ECO:0000313" key="15">
    <source>
        <dbReference type="EMBL" id="OWQ94492.1"/>
    </source>
</evidence>
<keyword evidence="16" id="KW-1185">Reference proteome</keyword>
<evidence type="ECO:0000256" key="5">
    <source>
        <dbReference type="ARBA" id="ARBA00022729"/>
    </source>
</evidence>
<dbReference type="SUPFAM" id="SSF56935">
    <property type="entry name" value="Porins"/>
    <property type="match status" value="1"/>
</dbReference>
<feature type="domain" description="TonB-dependent receptor plug" evidence="14">
    <location>
        <begin position="78"/>
        <end position="179"/>
    </location>
</feature>
<dbReference type="CDD" id="cd01347">
    <property type="entry name" value="ligand_gated_channel"/>
    <property type="match status" value="1"/>
</dbReference>
<evidence type="ECO:0000256" key="6">
    <source>
        <dbReference type="ARBA" id="ARBA00023077"/>
    </source>
</evidence>
<dbReference type="Pfam" id="PF00593">
    <property type="entry name" value="TonB_dep_Rec_b-barrel"/>
    <property type="match status" value="1"/>
</dbReference>
<evidence type="ECO:0000256" key="3">
    <source>
        <dbReference type="ARBA" id="ARBA00022452"/>
    </source>
</evidence>
<keyword evidence="4 9" id="KW-0812">Transmembrane</keyword>
<evidence type="ECO:0000256" key="2">
    <source>
        <dbReference type="ARBA" id="ARBA00022448"/>
    </source>
</evidence>
<dbReference type="OrthoDB" id="9760333at2"/>
<dbReference type="RefSeq" id="WP_088442338.1">
    <property type="nucleotide sequence ID" value="NZ_BMMC01000010.1"/>
</dbReference>
<reference evidence="15 16" key="1">
    <citation type="journal article" date="2010" name="Int. J. Syst. Evol. Microbiol.">
        <title>Sphingopyxis bauzanensis sp. nov., a psychrophilic bacterium isolated from soil.</title>
        <authorList>
            <person name="Zhang D.C."/>
            <person name="Liu H.C."/>
            <person name="Xin Y.H."/>
            <person name="Zhou Y.G."/>
            <person name="Schinner F."/>
            <person name="Margesin R."/>
        </authorList>
    </citation>
    <scope>NUCLEOTIDE SEQUENCE [LARGE SCALE GENOMIC DNA]</scope>
    <source>
        <strain evidence="15 16">DSM 22271</strain>
    </source>
</reference>
<evidence type="ECO:0000256" key="11">
    <source>
        <dbReference type="RuleBase" id="RU003357"/>
    </source>
</evidence>
<evidence type="ECO:0000259" key="13">
    <source>
        <dbReference type="Pfam" id="PF00593"/>
    </source>
</evidence>
<keyword evidence="7 9" id="KW-0472">Membrane</keyword>
<name>A0A246JNV0_9SPHN</name>
<dbReference type="PROSITE" id="PS01156">
    <property type="entry name" value="TONB_DEPENDENT_REC_2"/>
    <property type="match status" value="1"/>
</dbReference>
<keyword evidence="2 9" id="KW-0813">Transport</keyword>
<evidence type="ECO:0000256" key="9">
    <source>
        <dbReference type="PROSITE-ProRule" id="PRU01360"/>
    </source>
</evidence>
<evidence type="ECO:0000259" key="14">
    <source>
        <dbReference type="Pfam" id="PF07715"/>
    </source>
</evidence>
<evidence type="ECO:0000256" key="4">
    <source>
        <dbReference type="ARBA" id="ARBA00022692"/>
    </source>
</evidence>
<feature type="domain" description="TonB-dependent receptor-like beta-barrel" evidence="13">
    <location>
        <begin position="282"/>
        <end position="705"/>
    </location>
</feature>
<evidence type="ECO:0000256" key="8">
    <source>
        <dbReference type="ARBA" id="ARBA00023237"/>
    </source>
</evidence>
<dbReference type="Proteomes" id="UP000197361">
    <property type="component" value="Unassembled WGS sequence"/>
</dbReference>
<feature type="signal peptide" evidence="12">
    <location>
        <begin position="1"/>
        <end position="27"/>
    </location>
</feature>
<gene>
    <name evidence="15" type="ORF">CDQ92_15475</name>
</gene>
<dbReference type="PANTHER" id="PTHR32552:SF84">
    <property type="entry name" value="TONB-DEPENDENT RECEPTOR-RELATED"/>
    <property type="match status" value="1"/>
</dbReference>
<dbReference type="PROSITE" id="PS52016">
    <property type="entry name" value="TONB_DEPENDENT_REC_3"/>
    <property type="match status" value="1"/>
</dbReference>
<dbReference type="GO" id="GO:0009279">
    <property type="term" value="C:cell outer membrane"/>
    <property type="evidence" value="ECO:0007669"/>
    <property type="project" value="UniProtKB-SubCell"/>
</dbReference>
<organism evidence="15 16">
    <name type="scientific">Sphingopyxis bauzanensis</name>
    <dbReference type="NCBI Taxonomy" id="651663"/>
    <lineage>
        <taxon>Bacteria</taxon>
        <taxon>Pseudomonadati</taxon>
        <taxon>Pseudomonadota</taxon>
        <taxon>Alphaproteobacteria</taxon>
        <taxon>Sphingomonadales</taxon>
        <taxon>Sphingomonadaceae</taxon>
        <taxon>Sphingopyxis</taxon>
    </lineage>
</organism>
<keyword evidence="6 11" id="KW-0798">TonB box</keyword>
<dbReference type="GO" id="GO:0015344">
    <property type="term" value="F:siderophore uptake transmembrane transporter activity"/>
    <property type="evidence" value="ECO:0007669"/>
    <property type="project" value="TreeGrafter"/>
</dbReference>
<evidence type="ECO:0000256" key="12">
    <source>
        <dbReference type="SAM" id="SignalP"/>
    </source>
</evidence>
<evidence type="ECO:0000256" key="10">
    <source>
        <dbReference type="PROSITE-ProRule" id="PRU10144"/>
    </source>
</evidence>
<keyword evidence="3 9" id="KW-1134">Transmembrane beta strand</keyword>
<keyword evidence="5 12" id="KW-0732">Signal</keyword>
<dbReference type="InterPro" id="IPR012910">
    <property type="entry name" value="Plug_dom"/>
</dbReference>
<comment type="caution">
    <text evidence="15">The sequence shown here is derived from an EMBL/GenBank/DDBJ whole genome shotgun (WGS) entry which is preliminary data.</text>
</comment>
<comment type="similarity">
    <text evidence="9 11">Belongs to the TonB-dependent receptor family.</text>
</comment>
<proteinExistence type="inferred from homology"/>
<dbReference type="AlphaFoldDB" id="A0A246JNV0"/>
<dbReference type="EMBL" id="NISK01000004">
    <property type="protein sequence ID" value="OWQ94492.1"/>
    <property type="molecule type" value="Genomic_DNA"/>
</dbReference>
<dbReference type="InterPro" id="IPR039426">
    <property type="entry name" value="TonB-dep_rcpt-like"/>
</dbReference>
<sequence>MRGFAGNRPLYASLSVIALLWSTSGLAQDSAVDTTVETDQSSADTQAADEANEITVTGWRLRQLDRESETASRLGLTIRETPATVDQITSNEILTRGFRTVEEATVSLPGVTSGGSPGAPSLFSMRGFTGGQVTVLHNGLYLGPAQTINRPGNTFNIESIDILKGPASVLFGQGAVGGAVNIVNKSPDFKEDSLQVLGSYATFDTVSVGVGGNKLLSDNLAARLDVSYHRTGGFVEDAPADSFNATAALLFEPSADFSIEIGMDFLEDNLSPYFGTPLVPTSFATDPIDGILTTANGYVVDRRTRFKNYNVEDSRAHSRHFWPRMVINWAPSDSVSISNTAYYFHATRQWLNAENFIFNEATNLIDRDRFFVLHNQDLAGNQFSVTFKHKLFGLDNRLVAGIDYSHLDFKRERGFPDGDSVDPLNPSRGLFGPLVGRVSPTRWDQVALFAEDALDLADGFKLVTGVRAERLYLTRENFDFAGNFEADTSFTRTYKLLNWRLGAVYDVTPNITTYASFSTGKDPVGSDIFLVDANEDFGLSSSRQYEIGLKADALGGRASFTLSAYSIKRKNILTQVALDQLSNIGSQKSKGIEFTSEMKVTDNWTLIASGSYVDAKFGEFVDPFFGIAASGNRPPNVPKWVGSIWTTVRDIGGLPLEMGGGMKYVASSYGNTANTLKLNSYATGIVYASYELTPNISLTGRINNVFDKTYVQWADIYYPAQVLMGEPRRFEVSVLGRF</sequence>
<dbReference type="PANTHER" id="PTHR32552">
    <property type="entry name" value="FERRICHROME IRON RECEPTOR-RELATED"/>
    <property type="match status" value="1"/>
</dbReference>
<keyword evidence="15" id="KW-0675">Receptor</keyword>
<dbReference type="Gene3D" id="2.170.130.10">
    <property type="entry name" value="TonB-dependent receptor, plug domain"/>
    <property type="match status" value="1"/>
</dbReference>
<keyword evidence="8 9" id="KW-0998">Cell outer membrane</keyword>
<evidence type="ECO:0000313" key="16">
    <source>
        <dbReference type="Proteomes" id="UP000197361"/>
    </source>
</evidence>
<dbReference type="Pfam" id="PF07715">
    <property type="entry name" value="Plug"/>
    <property type="match status" value="1"/>
</dbReference>
<evidence type="ECO:0000256" key="7">
    <source>
        <dbReference type="ARBA" id="ARBA00023136"/>
    </source>
</evidence>
<dbReference type="InterPro" id="IPR000531">
    <property type="entry name" value="Beta-barrel_TonB"/>
</dbReference>
<accession>A0A246JNV0</accession>